<sequence length="285" mass="30057">MIDRRTFLAAAVLAPLVVACAPTAPGSTLERARRDGALRIGISGERPFGYTDAGGRITGAQPEVARVVLRRIGIPGMDAVQLRFDRLIPALLAGQCDLIAAGMAITPERCAQVAFSRPDFVTPPAFLVPRGNPKRLRTFDDAARTGIRLAALVGSVEVDQARAAGVPDDRLVLADDQRTLLRAVADGRADAGAMAAISLTDELRRTPGTGLEVTPPITAQTRGRTVVTAGGFAVRREDTDLLAEFDRELTALHSGAEWLRIVSQFGFGPANVPPTSLTTAALCSA</sequence>
<feature type="signal peptide" evidence="2">
    <location>
        <begin position="1"/>
        <end position="20"/>
    </location>
</feature>
<accession>A0A1M6QE91</accession>
<dbReference type="GO" id="GO:0033294">
    <property type="term" value="F:ectoine binding"/>
    <property type="evidence" value="ECO:0007669"/>
    <property type="project" value="InterPro"/>
</dbReference>
<dbReference type="PANTHER" id="PTHR35936">
    <property type="entry name" value="MEMBRANE-BOUND LYTIC MUREIN TRANSGLYCOSYLASE F"/>
    <property type="match status" value="1"/>
</dbReference>
<evidence type="ECO:0000313" key="5">
    <source>
        <dbReference type="Proteomes" id="UP000184363"/>
    </source>
</evidence>
<keyword evidence="1 2" id="KW-0732">Signal</keyword>
<dbReference type="SMART" id="SM00062">
    <property type="entry name" value="PBPb"/>
    <property type="match status" value="1"/>
</dbReference>
<dbReference type="RefSeq" id="WP_073455788.1">
    <property type="nucleotide sequence ID" value="NZ_FRAP01000003.1"/>
</dbReference>
<evidence type="ECO:0000256" key="2">
    <source>
        <dbReference type="SAM" id="SignalP"/>
    </source>
</evidence>
<name>A0A1M6QE91_PSETH</name>
<dbReference type="Proteomes" id="UP000184363">
    <property type="component" value="Unassembled WGS sequence"/>
</dbReference>
<dbReference type="OrthoDB" id="9768183at2"/>
<proteinExistence type="predicted"/>
<dbReference type="PROSITE" id="PS51257">
    <property type="entry name" value="PROKAR_LIPOPROTEIN"/>
    <property type="match status" value="1"/>
</dbReference>
<gene>
    <name evidence="4" type="ORF">SAMN05443637_103270</name>
</gene>
<evidence type="ECO:0000259" key="3">
    <source>
        <dbReference type="SMART" id="SM00062"/>
    </source>
</evidence>
<feature type="domain" description="Solute-binding protein family 3/N-terminal" evidence="3">
    <location>
        <begin position="37"/>
        <end position="269"/>
    </location>
</feature>
<evidence type="ECO:0000256" key="1">
    <source>
        <dbReference type="ARBA" id="ARBA00022729"/>
    </source>
</evidence>
<dbReference type="PANTHER" id="PTHR35936:SF17">
    <property type="entry name" value="ARGININE-BINDING EXTRACELLULAR PROTEIN ARTP"/>
    <property type="match status" value="1"/>
</dbReference>
<dbReference type="NCBIfam" id="TIGR02995">
    <property type="entry name" value="ectoine_ehuB"/>
    <property type="match status" value="1"/>
</dbReference>
<dbReference type="Pfam" id="PF00497">
    <property type="entry name" value="SBP_bac_3"/>
    <property type="match status" value="1"/>
</dbReference>
<dbReference type="Gene3D" id="3.40.190.10">
    <property type="entry name" value="Periplasmic binding protein-like II"/>
    <property type="match status" value="2"/>
</dbReference>
<feature type="chain" id="PRO_5038879475" evidence="2">
    <location>
        <begin position="21"/>
        <end position="285"/>
    </location>
</feature>
<organism evidence="4 5">
    <name type="scientific">Pseudonocardia thermophila</name>
    <dbReference type="NCBI Taxonomy" id="1848"/>
    <lineage>
        <taxon>Bacteria</taxon>
        <taxon>Bacillati</taxon>
        <taxon>Actinomycetota</taxon>
        <taxon>Actinomycetes</taxon>
        <taxon>Pseudonocardiales</taxon>
        <taxon>Pseudonocardiaceae</taxon>
        <taxon>Pseudonocardia</taxon>
    </lineage>
</organism>
<keyword evidence="5" id="KW-1185">Reference proteome</keyword>
<dbReference type="GO" id="GO:0051470">
    <property type="term" value="P:ectoine transmembrane transport"/>
    <property type="evidence" value="ECO:0007669"/>
    <property type="project" value="InterPro"/>
</dbReference>
<reference evidence="4 5" key="1">
    <citation type="submission" date="2016-11" db="EMBL/GenBank/DDBJ databases">
        <authorList>
            <person name="Jaros S."/>
            <person name="Januszkiewicz K."/>
            <person name="Wedrychowicz H."/>
        </authorList>
    </citation>
    <scope>NUCLEOTIDE SEQUENCE [LARGE SCALE GENOMIC DNA]</scope>
    <source>
        <strain evidence="4 5">DSM 43832</strain>
    </source>
</reference>
<evidence type="ECO:0000313" key="4">
    <source>
        <dbReference type="EMBL" id="SHK18552.1"/>
    </source>
</evidence>
<dbReference type="AlphaFoldDB" id="A0A1M6QE91"/>
<dbReference type="InterPro" id="IPR014337">
    <property type="entry name" value="Ectoine_EhuB"/>
</dbReference>
<dbReference type="InterPro" id="IPR001638">
    <property type="entry name" value="Solute-binding_3/MltF_N"/>
</dbReference>
<dbReference type="SUPFAM" id="SSF53850">
    <property type="entry name" value="Periplasmic binding protein-like II"/>
    <property type="match status" value="1"/>
</dbReference>
<dbReference type="STRING" id="1848.SAMN05443637_103270"/>
<dbReference type="EMBL" id="FRAP01000003">
    <property type="protein sequence ID" value="SHK18552.1"/>
    <property type="molecule type" value="Genomic_DNA"/>
</dbReference>
<protein>
    <submittedName>
        <fullName evidence="4">Polar amino acid transport system substrate-binding protein</fullName>
    </submittedName>
</protein>